<accession>A0A9Q1ISD7</accession>
<proteinExistence type="predicted"/>
<protein>
    <submittedName>
        <fullName evidence="1">Uncharacterized protein</fullName>
    </submittedName>
</protein>
<sequence length="105" mass="11415">MSALIKGGMICADRTRQWFPLEAGPNGTGTQREPNGVLITDLAAADKHSREGHGRCRDSNGGLPPCYVPFNLPDKLRPSAPCSISQHKGKCFLQISQAFDHTDPR</sequence>
<reference evidence="1" key="1">
    <citation type="journal article" date="2023" name="Science">
        <title>Genome structures resolve the early diversification of teleost fishes.</title>
        <authorList>
            <person name="Parey E."/>
            <person name="Louis A."/>
            <person name="Montfort J."/>
            <person name="Bouchez O."/>
            <person name="Roques C."/>
            <person name="Iampietro C."/>
            <person name="Lluch J."/>
            <person name="Castinel A."/>
            <person name="Donnadieu C."/>
            <person name="Desvignes T."/>
            <person name="Floi Bucao C."/>
            <person name="Jouanno E."/>
            <person name="Wen M."/>
            <person name="Mejri S."/>
            <person name="Dirks R."/>
            <person name="Jansen H."/>
            <person name="Henkel C."/>
            <person name="Chen W.J."/>
            <person name="Zahm M."/>
            <person name="Cabau C."/>
            <person name="Klopp C."/>
            <person name="Thompson A.W."/>
            <person name="Robinson-Rechavi M."/>
            <person name="Braasch I."/>
            <person name="Lecointre G."/>
            <person name="Bobe J."/>
            <person name="Postlethwait J.H."/>
            <person name="Berthelot C."/>
            <person name="Roest Crollius H."/>
            <person name="Guiguen Y."/>
        </authorList>
    </citation>
    <scope>NUCLEOTIDE SEQUENCE</scope>
    <source>
        <strain evidence="1">WJC10195</strain>
    </source>
</reference>
<dbReference type="Proteomes" id="UP001152622">
    <property type="component" value="Chromosome 9"/>
</dbReference>
<evidence type="ECO:0000313" key="2">
    <source>
        <dbReference type="Proteomes" id="UP001152622"/>
    </source>
</evidence>
<comment type="caution">
    <text evidence="1">The sequence shown here is derived from an EMBL/GenBank/DDBJ whole genome shotgun (WGS) entry which is preliminary data.</text>
</comment>
<gene>
    <name evidence="1" type="ORF">SKAU_G00256550</name>
</gene>
<organism evidence="1 2">
    <name type="scientific">Synaphobranchus kaupii</name>
    <name type="common">Kaup's arrowtooth eel</name>
    <dbReference type="NCBI Taxonomy" id="118154"/>
    <lineage>
        <taxon>Eukaryota</taxon>
        <taxon>Metazoa</taxon>
        <taxon>Chordata</taxon>
        <taxon>Craniata</taxon>
        <taxon>Vertebrata</taxon>
        <taxon>Euteleostomi</taxon>
        <taxon>Actinopterygii</taxon>
        <taxon>Neopterygii</taxon>
        <taxon>Teleostei</taxon>
        <taxon>Anguilliformes</taxon>
        <taxon>Synaphobranchidae</taxon>
        <taxon>Synaphobranchus</taxon>
    </lineage>
</organism>
<evidence type="ECO:0000313" key="1">
    <source>
        <dbReference type="EMBL" id="KAJ8350525.1"/>
    </source>
</evidence>
<keyword evidence="2" id="KW-1185">Reference proteome</keyword>
<dbReference type="EMBL" id="JAINUF010000009">
    <property type="protein sequence ID" value="KAJ8350525.1"/>
    <property type="molecule type" value="Genomic_DNA"/>
</dbReference>
<dbReference type="AlphaFoldDB" id="A0A9Q1ISD7"/>
<name>A0A9Q1ISD7_SYNKA</name>